<organism evidence="9 10">
    <name type="scientific">Kipferlia bialata</name>
    <dbReference type="NCBI Taxonomy" id="797122"/>
    <lineage>
        <taxon>Eukaryota</taxon>
        <taxon>Metamonada</taxon>
        <taxon>Carpediemonas-like organisms</taxon>
        <taxon>Kipferlia</taxon>
    </lineage>
</organism>
<dbReference type="SMART" id="SM00129">
    <property type="entry name" value="KISc"/>
    <property type="match status" value="1"/>
</dbReference>
<proteinExistence type="inferred from homology"/>
<dbReference type="GO" id="GO:0003777">
    <property type="term" value="F:microtubule motor activity"/>
    <property type="evidence" value="ECO:0007669"/>
    <property type="project" value="InterPro"/>
</dbReference>
<name>A0A9K3CSG1_9EUKA</name>
<dbReference type="GO" id="GO:0005875">
    <property type="term" value="C:microtubule associated complex"/>
    <property type="evidence" value="ECO:0007669"/>
    <property type="project" value="TreeGrafter"/>
</dbReference>
<comment type="similarity">
    <text evidence="6 7">Belongs to the TRAFAC class myosin-kinesin ATPase superfamily. Kinesin family.</text>
</comment>
<dbReference type="PROSITE" id="PS50067">
    <property type="entry name" value="KINESIN_MOTOR_2"/>
    <property type="match status" value="1"/>
</dbReference>
<dbReference type="InterPro" id="IPR001752">
    <property type="entry name" value="Kinesin_motor_dom"/>
</dbReference>
<feature type="binding site" evidence="6">
    <location>
        <begin position="72"/>
        <end position="79"/>
    </location>
    <ligand>
        <name>ATP</name>
        <dbReference type="ChEBI" id="CHEBI:30616"/>
    </ligand>
</feature>
<dbReference type="Proteomes" id="UP000265618">
    <property type="component" value="Unassembled WGS sequence"/>
</dbReference>
<comment type="caution">
    <text evidence="9">The sequence shown here is derived from an EMBL/GenBank/DDBJ whole genome shotgun (WGS) entry which is preliminary data.</text>
</comment>
<evidence type="ECO:0000256" key="1">
    <source>
        <dbReference type="ARBA" id="ARBA00004496"/>
    </source>
</evidence>
<evidence type="ECO:0000256" key="2">
    <source>
        <dbReference type="ARBA" id="ARBA00022490"/>
    </source>
</evidence>
<dbReference type="GO" id="GO:0005737">
    <property type="term" value="C:cytoplasm"/>
    <property type="evidence" value="ECO:0007669"/>
    <property type="project" value="UniProtKB-SubCell"/>
</dbReference>
<dbReference type="PANTHER" id="PTHR47969:SF15">
    <property type="entry name" value="CHROMOSOME-ASSOCIATED KINESIN KIF4A-RELATED"/>
    <property type="match status" value="1"/>
</dbReference>
<dbReference type="GO" id="GO:0008017">
    <property type="term" value="F:microtubule binding"/>
    <property type="evidence" value="ECO:0007669"/>
    <property type="project" value="InterPro"/>
</dbReference>
<dbReference type="Pfam" id="PF00225">
    <property type="entry name" value="Kinesin"/>
    <property type="match status" value="1"/>
</dbReference>
<keyword evidence="2" id="KW-0963">Cytoplasm</keyword>
<dbReference type="GO" id="GO:0007018">
    <property type="term" value="P:microtubule-based movement"/>
    <property type="evidence" value="ECO:0007669"/>
    <property type="project" value="InterPro"/>
</dbReference>
<evidence type="ECO:0000259" key="8">
    <source>
        <dbReference type="PROSITE" id="PS50067"/>
    </source>
</evidence>
<sequence>MPTRPKKSFACSVSVRVKPKFDDSAESTDVRFPGGAVFGPEEDQGAVYESLGMPSLIDSFMGGYDITVLAYGQTGCGKTHTIFGPPQYLGETHGHQEWGMFPRTMQTVLNRIQGTPATLTLSSVELYFGGCFDLLNKRNPVGISGGDSGPVTCDRFKFGTLTDEGRAKAKQRERAKRQKSSDTLLEISGQMEVSVQSIEDVIRVAKTVEATRSTKGHSLNHRSSRSHCVVFAVLTQPTAAGQVMTSKFLFVDLAGSERIKRSNSTGVKAKEAMSINTSLVVLNRVVQALGKHSKFIPYRDSPLTRVLKNGLGGNSRTAFLIAVDEHCRNAEETRCSLEFGSRCLMVKSKKGARRVREVGASSELLKAKLEEAEGALSLLKVQGRGGGLDMSVGVAQASRDAFISNRKRYLRFKRLAEETQAQIDYVGTTPELELTLFKANKEVTVQCGILARMQFSGLWTPPQRVYVQKQAEIDSLKAQIARLNGDTPPVVVNADLDYYALYKRLN</sequence>
<dbReference type="SUPFAM" id="SSF52540">
    <property type="entry name" value="P-loop containing nucleoside triphosphate hydrolases"/>
    <property type="match status" value="1"/>
</dbReference>
<evidence type="ECO:0000256" key="4">
    <source>
        <dbReference type="ARBA" id="ARBA00022840"/>
    </source>
</evidence>
<feature type="domain" description="Kinesin motor" evidence="8">
    <location>
        <begin position="10"/>
        <end position="346"/>
    </location>
</feature>
<dbReference type="EMBL" id="BDIP01000258">
    <property type="protein sequence ID" value="GIQ80869.1"/>
    <property type="molecule type" value="Genomic_DNA"/>
</dbReference>
<dbReference type="PRINTS" id="PR00380">
    <property type="entry name" value="KINESINHEAVY"/>
</dbReference>
<evidence type="ECO:0000256" key="7">
    <source>
        <dbReference type="RuleBase" id="RU000394"/>
    </source>
</evidence>
<evidence type="ECO:0000313" key="9">
    <source>
        <dbReference type="EMBL" id="GIQ80869.1"/>
    </source>
</evidence>
<gene>
    <name evidence="9" type="ORF">KIPB_001740</name>
</gene>
<keyword evidence="5" id="KW-0175">Coiled coil</keyword>
<dbReference type="OrthoDB" id="3176171at2759"/>
<dbReference type="GO" id="GO:0007052">
    <property type="term" value="P:mitotic spindle organization"/>
    <property type="evidence" value="ECO:0007669"/>
    <property type="project" value="TreeGrafter"/>
</dbReference>
<dbReference type="AlphaFoldDB" id="A0A9K3CSG1"/>
<dbReference type="GO" id="GO:0051231">
    <property type="term" value="P:spindle elongation"/>
    <property type="evidence" value="ECO:0007669"/>
    <property type="project" value="TreeGrafter"/>
</dbReference>
<keyword evidence="4 6" id="KW-0067">ATP-binding</keyword>
<dbReference type="PANTHER" id="PTHR47969">
    <property type="entry name" value="CHROMOSOME-ASSOCIATED KINESIN KIF4A-RELATED"/>
    <property type="match status" value="1"/>
</dbReference>
<dbReference type="Gene3D" id="3.40.850.10">
    <property type="entry name" value="Kinesin motor domain"/>
    <property type="match status" value="1"/>
</dbReference>
<keyword evidence="3 6" id="KW-0547">Nucleotide-binding</keyword>
<evidence type="ECO:0000256" key="5">
    <source>
        <dbReference type="ARBA" id="ARBA00023054"/>
    </source>
</evidence>
<evidence type="ECO:0000313" key="10">
    <source>
        <dbReference type="Proteomes" id="UP000265618"/>
    </source>
</evidence>
<accession>A0A9K3CSG1</accession>
<keyword evidence="7" id="KW-0493">Microtubule</keyword>
<protein>
    <recommendedName>
        <fullName evidence="7">Kinesin-like protein</fullName>
    </recommendedName>
</protein>
<keyword evidence="10" id="KW-1185">Reference proteome</keyword>
<evidence type="ECO:0000256" key="6">
    <source>
        <dbReference type="PROSITE-ProRule" id="PRU00283"/>
    </source>
</evidence>
<dbReference type="InterPro" id="IPR019821">
    <property type="entry name" value="Kinesin_motor_CS"/>
</dbReference>
<dbReference type="PROSITE" id="PS00411">
    <property type="entry name" value="KINESIN_MOTOR_1"/>
    <property type="match status" value="1"/>
</dbReference>
<comment type="subcellular location">
    <subcellularLocation>
        <location evidence="1">Cytoplasm</location>
    </subcellularLocation>
</comment>
<reference evidence="9 10" key="1">
    <citation type="journal article" date="2018" name="PLoS ONE">
        <title>The draft genome of Kipferlia bialata reveals reductive genome evolution in fornicate parasites.</title>
        <authorList>
            <person name="Tanifuji G."/>
            <person name="Takabayashi S."/>
            <person name="Kume K."/>
            <person name="Takagi M."/>
            <person name="Nakayama T."/>
            <person name="Kamikawa R."/>
            <person name="Inagaki Y."/>
            <person name="Hashimoto T."/>
        </authorList>
    </citation>
    <scope>NUCLEOTIDE SEQUENCE [LARGE SCALE GENOMIC DNA]</scope>
    <source>
        <strain evidence="9">NY0173</strain>
    </source>
</reference>
<dbReference type="InterPro" id="IPR027640">
    <property type="entry name" value="Kinesin-like_fam"/>
</dbReference>
<dbReference type="InterPro" id="IPR036961">
    <property type="entry name" value="Kinesin_motor_dom_sf"/>
</dbReference>
<dbReference type="GO" id="GO:0005524">
    <property type="term" value="F:ATP binding"/>
    <property type="evidence" value="ECO:0007669"/>
    <property type="project" value="UniProtKB-UniRule"/>
</dbReference>
<dbReference type="GO" id="GO:0005874">
    <property type="term" value="C:microtubule"/>
    <property type="evidence" value="ECO:0007669"/>
    <property type="project" value="UniProtKB-KW"/>
</dbReference>
<keyword evidence="6 7" id="KW-0505">Motor protein</keyword>
<dbReference type="InterPro" id="IPR027417">
    <property type="entry name" value="P-loop_NTPase"/>
</dbReference>
<evidence type="ECO:0000256" key="3">
    <source>
        <dbReference type="ARBA" id="ARBA00022741"/>
    </source>
</evidence>